<sequence>MFDEVLSAALTGGGWTVVIVQMLLLVRGLAVVVVAALALRLADKQDVPTIFEAFTAASVRRNLGRRRGAPRTLVSKSSTTEDNV</sequence>
<keyword evidence="1" id="KW-1133">Transmembrane helix</keyword>
<gene>
    <name evidence="2" type="ORF">ACFYV7_40460</name>
</gene>
<feature type="transmembrane region" description="Helical" evidence="1">
    <location>
        <begin position="12"/>
        <end position="39"/>
    </location>
</feature>
<keyword evidence="1" id="KW-0812">Transmembrane</keyword>
<evidence type="ECO:0000313" key="3">
    <source>
        <dbReference type="Proteomes" id="UP001601948"/>
    </source>
</evidence>
<reference evidence="2 3" key="1">
    <citation type="submission" date="2024-10" db="EMBL/GenBank/DDBJ databases">
        <title>The Natural Products Discovery Center: Release of the First 8490 Sequenced Strains for Exploring Actinobacteria Biosynthetic Diversity.</title>
        <authorList>
            <person name="Kalkreuter E."/>
            <person name="Kautsar S.A."/>
            <person name="Yang D."/>
            <person name="Bader C.D."/>
            <person name="Teijaro C.N."/>
            <person name="Fluegel L."/>
            <person name="Davis C.M."/>
            <person name="Simpson J.R."/>
            <person name="Lauterbach L."/>
            <person name="Steele A.D."/>
            <person name="Gui C."/>
            <person name="Meng S."/>
            <person name="Li G."/>
            <person name="Viehrig K."/>
            <person name="Ye F."/>
            <person name="Su P."/>
            <person name="Kiefer A.F."/>
            <person name="Nichols A."/>
            <person name="Cepeda A.J."/>
            <person name="Yan W."/>
            <person name="Fan B."/>
            <person name="Jiang Y."/>
            <person name="Adhikari A."/>
            <person name="Zheng C.-J."/>
            <person name="Schuster L."/>
            <person name="Cowan T.M."/>
            <person name="Smanski M.J."/>
            <person name="Chevrette M.G."/>
            <person name="De Carvalho L.P.S."/>
            <person name="Shen B."/>
        </authorList>
    </citation>
    <scope>NUCLEOTIDE SEQUENCE [LARGE SCALE GENOMIC DNA]</scope>
    <source>
        <strain evidence="2 3">NPDC003040</strain>
    </source>
</reference>
<comment type="caution">
    <text evidence="2">The sequence shown here is derived from an EMBL/GenBank/DDBJ whole genome shotgun (WGS) entry which is preliminary data.</text>
</comment>
<dbReference type="Proteomes" id="UP001601948">
    <property type="component" value="Unassembled WGS sequence"/>
</dbReference>
<proteinExistence type="predicted"/>
<protein>
    <submittedName>
        <fullName evidence="2">Uncharacterized protein</fullName>
    </submittedName>
</protein>
<accession>A0ABW6R6G5</accession>
<evidence type="ECO:0000256" key="1">
    <source>
        <dbReference type="SAM" id="Phobius"/>
    </source>
</evidence>
<keyword evidence="1" id="KW-0472">Membrane</keyword>
<dbReference type="RefSeq" id="WP_387726622.1">
    <property type="nucleotide sequence ID" value="NZ_JBIAPI010000020.1"/>
</dbReference>
<keyword evidence="3" id="KW-1185">Reference proteome</keyword>
<name>A0ABW6R6G5_9NOCA</name>
<organism evidence="2 3">
    <name type="scientific">Nocardia suismassiliense</name>
    <dbReference type="NCBI Taxonomy" id="2077092"/>
    <lineage>
        <taxon>Bacteria</taxon>
        <taxon>Bacillati</taxon>
        <taxon>Actinomycetota</taxon>
        <taxon>Actinomycetes</taxon>
        <taxon>Mycobacteriales</taxon>
        <taxon>Nocardiaceae</taxon>
        <taxon>Nocardia</taxon>
    </lineage>
</organism>
<evidence type="ECO:0000313" key="2">
    <source>
        <dbReference type="EMBL" id="MFF3229120.1"/>
    </source>
</evidence>
<dbReference type="EMBL" id="JBIAPI010000020">
    <property type="protein sequence ID" value="MFF3229120.1"/>
    <property type="molecule type" value="Genomic_DNA"/>
</dbReference>